<dbReference type="InterPro" id="IPR025285">
    <property type="entry name" value="DUF4145"/>
</dbReference>
<dbReference type="NCBIfam" id="TIGR03238">
    <property type="entry name" value="dnd_assoc_3"/>
    <property type="match status" value="1"/>
</dbReference>
<evidence type="ECO:0000259" key="1">
    <source>
        <dbReference type="Pfam" id="PF13643"/>
    </source>
</evidence>
<dbReference type="RefSeq" id="WP_206782646.1">
    <property type="nucleotide sequence ID" value="NZ_CP060274.1"/>
</dbReference>
<protein>
    <submittedName>
        <fullName evidence="2">DNA phosphorothioation-dependent restriction protein DptF</fullName>
    </submittedName>
</protein>
<evidence type="ECO:0000313" key="2">
    <source>
        <dbReference type="EMBL" id="MBN8252134.1"/>
    </source>
</evidence>
<proteinExistence type="predicted"/>
<dbReference type="InterPro" id="IPR017647">
    <property type="entry name" value="Dnd_assoc_3"/>
</dbReference>
<organism evidence="2 3">
    <name type="scientific">Priestia flexa</name>
    <dbReference type="NCBI Taxonomy" id="86664"/>
    <lineage>
        <taxon>Bacteria</taxon>
        <taxon>Bacillati</taxon>
        <taxon>Bacillota</taxon>
        <taxon>Bacilli</taxon>
        <taxon>Bacillales</taxon>
        <taxon>Bacillaceae</taxon>
        <taxon>Priestia</taxon>
    </lineage>
</organism>
<accession>A0A8I1MH86</accession>
<dbReference type="Pfam" id="PF13643">
    <property type="entry name" value="DUF4145"/>
    <property type="match status" value="1"/>
</dbReference>
<dbReference type="Proteomes" id="UP000664578">
    <property type="component" value="Unassembled WGS sequence"/>
</dbReference>
<feature type="domain" description="DUF4145" evidence="1">
    <location>
        <begin position="22"/>
        <end position="110"/>
    </location>
</feature>
<comment type="caution">
    <text evidence="2">The sequence shown here is derived from an EMBL/GenBank/DDBJ whole genome shotgun (WGS) entry which is preliminary data.</text>
</comment>
<reference evidence="2" key="1">
    <citation type="submission" date="2020-12" db="EMBL/GenBank/DDBJ databases">
        <title>PHA producing bacteria isolated from mangrove.</title>
        <authorList>
            <person name="Zheng W."/>
            <person name="Yu S."/>
            <person name="Huang Y."/>
        </authorList>
    </citation>
    <scope>NUCLEOTIDE SEQUENCE</scope>
    <source>
        <strain evidence="2">GN22-4</strain>
    </source>
</reference>
<gene>
    <name evidence="2" type="primary">dptF</name>
    <name evidence="2" type="ORF">JF537_11165</name>
</gene>
<name>A0A8I1MH86_9BACI</name>
<dbReference type="AlphaFoldDB" id="A0A8I1MH86"/>
<sequence>METNNFVFLADKFPKLANICEEIENIFYQDPQAVLMKGRVFSEELLEEISNQHDDINSIKHLRLVDRIQYLEKEEVLTKDIARSFDAIRHLGNKASHAYIEYDLEKAFKMHRKLFDVSVWFMEVYGDYSFRAPKYKIPQPHAKTNDDIVHKLEERLTSSLEEKFSSWFEAQKATAAAVEVPEKVDGNEEKIEMDQKTSNVEAENESNTLDFDFTLEEGESYLLTQLSKLQESSQEAIENSNQFSTFKEYLHVKRSIEDDLEKVLRSSTETSQSKLIFLCGSVGDGKSHLLAYIKHKHPELLSQFIIHNDATESFDPEKNSLDTLAEVLKPFNDENIDGSQENLILAINLGVLHNFIESKYAKENFNKLSQFIHDCKVFEDSTLTENRNHDYFELISFSDYQPFELTEKGPVSSYYSTLLERIVNNSDDNPFYQAYKKDKQNKVSGFFVDNYELLMSSKVRERIVSLLIEVIIKQKIIISTRALLNFVHDILVPADKSTDYFNADTLEKTERLLPNLIFDGKDRSTLLAAITQLDPIHRRLNTFDQILIELNNSMNIKETFNEYLDLTEVAAWNEEASALGAFQELSNASAQLLNRTLIRFLLFVPKNQELTPEDSNYTSYLVFLYYSNKGNRSGLRELYDLLKDSIFLWNGKPKDGYVYIDKANQNIQIAQKLKIHPHFKHLKVNNEEVLNRFYLTMLLAYSDQNKENPIFIEIDYPLYQIMVNLSKGYRPNKKDKEDCIQFVEFIEKVMQHGERKNELMFVSAQEGLQFKLSYDEDYEEFTFRRE</sequence>
<dbReference type="EMBL" id="JAEMWV010000005">
    <property type="protein sequence ID" value="MBN8252134.1"/>
    <property type="molecule type" value="Genomic_DNA"/>
</dbReference>
<evidence type="ECO:0000313" key="3">
    <source>
        <dbReference type="Proteomes" id="UP000664578"/>
    </source>
</evidence>